<reference evidence="2 3" key="1">
    <citation type="submission" date="2023-06" db="EMBL/GenBank/DDBJ databases">
        <title>Roseiconus lacunae JC819 isolated from Gulf of Mannar region, Tamil Nadu.</title>
        <authorList>
            <person name="Pk S."/>
            <person name="Ch S."/>
            <person name="Ch V.R."/>
        </authorList>
    </citation>
    <scope>NUCLEOTIDE SEQUENCE [LARGE SCALE GENOMIC DNA]</scope>
    <source>
        <strain evidence="2 3">JC819</strain>
    </source>
</reference>
<dbReference type="InterPro" id="IPR015919">
    <property type="entry name" value="Cadherin-like_sf"/>
</dbReference>
<dbReference type="RefSeq" id="WP_289166164.1">
    <property type="nucleotide sequence ID" value="NZ_JASZZN010000021.1"/>
</dbReference>
<evidence type="ECO:0000313" key="2">
    <source>
        <dbReference type="EMBL" id="MDM4018356.1"/>
    </source>
</evidence>
<keyword evidence="1" id="KW-0812">Transmembrane</keyword>
<keyword evidence="1" id="KW-1133">Transmembrane helix</keyword>
<proteinExistence type="predicted"/>
<keyword evidence="3" id="KW-1185">Reference proteome</keyword>
<organism evidence="2 3">
    <name type="scientific">Roseiconus lacunae</name>
    <dbReference type="NCBI Taxonomy" id="2605694"/>
    <lineage>
        <taxon>Bacteria</taxon>
        <taxon>Pseudomonadati</taxon>
        <taxon>Planctomycetota</taxon>
        <taxon>Planctomycetia</taxon>
        <taxon>Pirellulales</taxon>
        <taxon>Pirellulaceae</taxon>
        <taxon>Roseiconus</taxon>
    </lineage>
</organism>
<evidence type="ECO:0000313" key="3">
    <source>
        <dbReference type="Proteomes" id="UP001239462"/>
    </source>
</evidence>
<name>A0ABT7PPV3_9BACT</name>
<evidence type="ECO:0008006" key="4">
    <source>
        <dbReference type="Google" id="ProtNLM"/>
    </source>
</evidence>
<protein>
    <recommendedName>
        <fullName evidence="4">Cadherin domain-containing protein</fullName>
    </recommendedName>
</protein>
<dbReference type="Gene3D" id="2.60.40.60">
    <property type="entry name" value="Cadherins"/>
    <property type="match status" value="1"/>
</dbReference>
<evidence type="ECO:0000256" key="1">
    <source>
        <dbReference type="SAM" id="Phobius"/>
    </source>
</evidence>
<dbReference type="Proteomes" id="UP001239462">
    <property type="component" value="Unassembled WGS sequence"/>
</dbReference>
<gene>
    <name evidence="2" type="ORF">QTN89_23090</name>
</gene>
<dbReference type="SUPFAM" id="SSF49313">
    <property type="entry name" value="Cadherin-like"/>
    <property type="match status" value="1"/>
</dbReference>
<feature type="transmembrane region" description="Helical" evidence="1">
    <location>
        <begin position="7"/>
        <end position="25"/>
    </location>
</feature>
<dbReference type="EMBL" id="JASZZN010000021">
    <property type="protein sequence ID" value="MDM4018356.1"/>
    <property type="molecule type" value="Genomic_DNA"/>
</dbReference>
<comment type="caution">
    <text evidence="2">The sequence shown here is derived from an EMBL/GenBank/DDBJ whole genome shotgun (WGS) entry which is preliminary data.</text>
</comment>
<keyword evidence="1" id="KW-0472">Membrane</keyword>
<accession>A0ABT7PPV3</accession>
<sequence>MNQRERVLAILVGGLVVLGIGQWGFSKYKSALQQRKTRFESLQDRQLQLSEKRLLGAIADKQMGEYLVRSLPSDTEKARNAYQSWLLDVAKKHDVETPAVNETGTSPVGDLYHQFKFKISGRANMPQIVDLMYDIQAKDYLHRIQQFEITPSKITPSRRDDGFNFNVTLDVIALSAAPGNAAPPKTHSWRVEQDQLAYAEPILNRNLFEPPNQPPVFNGNKTLEAVRGREVAFPLDVKDPEQHRLAFNLVSEHDNVTIDQRSGTIRVKSDELTEFKVDVEITDSGYPNKKTTETLLVKVVDPPPPPKEEPPKVELAYDDAKQTYLTGLVQGAKDWTAWMNVRTRGKTLKLRVGDEFEIGSVRGIIKSIDADKVEIEIDDKVIALKSGNTLKAAVDEIE</sequence>